<feature type="compositionally biased region" description="Polar residues" evidence="2">
    <location>
        <begin position="1"/>
        <end position="16"/>
    </location>
</feature>
<evidence type="ECO:0000256" key="1">
    <source>
        <dbReference type="SAM" id="Coils"/>
    </source>
</evidence>
<sequence>MTTAGATSSARPTSPYRTCRFTEASTPATDQPKSHVKTSGDVENVLARSLRNENDLLRFQLNDIISREKNQRIELQRLRSHRDVEVSQLVSTATTQLKSEVDQLKGLLQSTSSQLLQALNDKEKLVSEKDQSVRVLEEVRHGAAASEASLRNRLQHFEDMVTKGFAMATTLADSVDAFQRHVLPTFNPSATGKETGESGAARSLTEELSRLENGLTLLRVLVDAKNDTLVLIRGKLKQENEELRAELQVARERDSKQTLAAQQPAQTNTEDVAFEKNMLRQELHSLQNLFNAEVKQLKAKLKMYELEDQAGHGRFEEVQKELLNLQNKLVAQEGSRALLESRLKEETSARSQLVSQLVTLRKENEKYKAELETLKLNQKFLLRQPRSGRIPVEKMDLMNTMNQLLMEMNKLKGDKVALEEELKVQRRSQVREHVKRTVTARDVNMAASNKVGDLELASKLATARLQQLEQGASRLSPNSAGTPLSLTDCNNDGSNGISSGMSMIHMI</sequence>
<accession>A0A2R6W6L3</accession>
<reference evidence="4" key="1">
    <citation type="journal article" date="2017" name="Cell">
        <title>Insights into land plant evolution garnered from the Marchantia polymorpha genome.</title>
        <authorList>
            <person name="Bowman J.L."/>
            <person name="Kohchi T."/>
            <person name="Yamato K.T."/>
            <person name="Jenkins J."/>
            <person name="Shu S."/>
            <person name="Ishizaki K."/>
            <person name="Yamaoka S."/>
            <person name="Nishihama R."/>
            <person name="Nakamura Y."/>
            <person name="Berger F."/>
            <person name="Adam C."/>
            <person name="Aki S.S."/>
            <person name="Althoff F."/>
            <person name="Araki T."/>
            <person name="Arteaga-Vazquez M.A."/>
            <person name="Balasubrmanian S."/>
            <person name="Barry K."/>
            <person name="Bauer D."/>
            <person name="Boehm C.R."/>
            <person name="Briginshaw L."/>
            <person name="Caballero-Perez J."/>
            <person name="Catarino B."/>
            <person name="Chen F."/>
            <person name="Chiyoda S."/>
            <person name="Chovatia M."/>
            <person name="Davies K.M."/>
            <person name="Delmans M."/>
            <person name="Demura T."/>
            <person name="Dierschke T."/>
            <person name="Dolan L."/>
            <person name="Dorantes-Acosta A.E."/>
            <person name="Eklund D.M."/>
            <person name="Florent S.N."/>
            <person name="Flores-Sandoval E."/>
            <person name="Fujiyama A."/>
            <person name="Fukuzawa H."/>
            <person name="Galik B."/>
            <person name="Grimanelli D."/>
            <person name="Grimwood J."/>
            <person name="Grossniklaus U."/>
            <person name="Hamada T."/>
            <person name="Haseloff J."/>
            <person name="Hetherington A.J."/>
            <person name="Higo A."/>
            <person name="Hirakawa Y."/>
            <person name="Hundley H.N."/>
            <person name="Ikeda Y."/>
            <person name="Inoue K."/>
            <person name="Inoue S.I."/>
            <person name="Ishida S."/>
            <person name="Jia Q."/>
            <person name="Kakita M."/>
            <person name="Kanazawa T."/>
            <person name="Kawai Y."/>
            <person name="Kawashima T."/>
            <person name="Kennedy M."/>
            <person name="Kinose K."/>
            <person name="Kinoshita T."/>
            <person name="Kohara Y."/>
            <person name="Koide E."/>
            <person name="Komatsu K."/>
            <person name="Kopischke S."/>
            <person name="Kubo M."/>
            <person name="Kyozuka J."/>
            <person name="Lagercrantz U."/>
            <person name="Lin S.S."/>
            <person name="Lindquist E."/>
            <person name="Lipzen A.M."/>
            <person name="Lu C.W."/>
            <person name="De Luna E."/>
            <person name="Martienssen R.A."/>
            <person name="Minamino N."/>
            <person name="Mizutani M."/>
            <person name="Mizutani M."/>
            <person name="Mochizuki N."/>
            <person name="Monte I."/>
            <person name="Mosher R."/>
            <person name="Nagasaki H."/>
            <person name="Nakagami H."/>
            <person name="Naramoto S."/>
            <person name="Nishitani K."/>
            <person name="Ohtani M."/>
            <person name="Okamoto T."/>
            <person name="Okumura M."/>
            <person name="Phillips J."/>
            <person name="Pollak B."/>
            <person name="Reinders A."/>
            <person name="Rovekamp M."/>
            <person name="Sano R."/>
            <person name="Sawa S."/>
            <person name="Schmid M.W."/>
            <person name="Shirakawa M."/>
            <person name="Solano R."/>
            <person name="Spunde A."/>
            <person name="Suetsugu N."/>
            <person name="Sugano S."/>
            <person name="Sugiyama A."/>
            <person name="Sun R."/>
            <person name="Suzuki Y."/>
            <person name="Takenaka M."/>
            <person name="Takezawa D."/>
            <person name="Tomogane H."/>
            <person name="Tsuzuki M."/>
            <person name="Ueda T."/>
            <person name="Umeda M."/>
            <person name="Ward J.M."/>
            <person name="Watanabe Y."/>
            <person name="Yazaki K."/>
            <person name="Yokoyama R."/>
            <person name="Yoshitake Y."/>
            <person name="Yotsui I."/>
            <person name="Zachgo S."/>
            <person name="Schmutz J."/>
        </authorList>
    </citation>
    <scope>NUCLEOTIDE SEQUENCE [LARGE SCALE GENOMIC DNA]</scope>
    <source>
        <strain evidence="4">Tak-1</strain>
    </source>
</reference>
<keyword evidence="4" id="KW-1185">Reference proteome</keyword>
<dbReference type="AlphaFoldDB" id="A0A2R6W6L3"/>
<evidence type="ECO:0000256" key="2">
    <source>
        <dbReference type="SAM" id="MobiDB-lite"/>
    </source>
</evidence>
<gene>
    <name evidence="3" type="ORF">MARPO_0140s0027</name>
</gene>
<dbReference type="OMA" id="MFRMERD"/>
<proteinExistence type="predicted"/>
<evidence type="ECO:0000313" key="4">
    <source>
        <dbReference type="Proteomes" id="UP000244005"/>
    </source>
</evidence>
<dbReference type="OrthoDB" id="1908974at2759"/>
<organism evidence="3 4">
    <name type="scientific">Marchantia polymorpha</name>
    <name type="common">Common liverwort</name>
    <name type="synonym">Marchantia aquatica</name>
    <dbReference type="NCBI Taxonomy" id="3197"/>
    <lineage>
        <taxon>Eukaryota</taxon>
        <taxon>Viridiplantae</taxon>
        <taxon>Streptophyta</taxon>
        <taxon>Embryophyta</taxon>
        <taxon>Marchantiophyta</taxon>
        <taxon>Marchantiopsida</taxon>
        <taxon>Marchantiidae</taxon>
        <taxon>Marchantiales</taxon>
        <taxon>Marchantiaceae</taxon>
        <taxon>Marchantia</taxon>
    </lineage>
</organism>
<evidence type="ECO:0000313" key="3">
    <source>
        <dbReference type="EMBL" id="PTQ29496.1"/>
    </source>
</evidence>
<feature type="region of interest" description="Disordered" evidence="2">
    <location>
        <begin position="1"/>
        <end position="39"/>
    </location>
</feature>
<protein>
    <submittedName>
        <fullName evidence="3">Uncharacterized protein</fullName>
    </submittedName>
</protein>
<dbReference type="Proteomes" id="UP000244005">
    <property type="component" value="Unassembled WGS sequence"/>
</dbReference>
<dbReference type="EMBL" id="KZ772946">
    <property type="protein sequence ID" value="PTQ29496.1"/>
    <property type="molecule type" value="Genomic_DNA"/>
</dbReference>
<name>A0A2R6W6L3_MARPO</name>
<feature type="coiled-coil region" evidence="1">
    <location>
        <begin position="287"/>
        <end position="428"/>
    </location>
</feature>
<dbReference type="Gramene" id="Mp3g18140.1">
    <property type="protein sequence ID" value="Mp3g18140.1.cds"/>
    <property type="gene ID" value="Mp3g18140"/>
</dbReference>
<keyword evidence="1" id="KW-0175">Coiled coil</keyword>